<organism evidence="2">
    <name type="scientific">Spodoptera frugiperda</name>
    <name type="common">Fall armyworm</name>
    <dbReference type="NCBI Taxonomy" id="7108"/>
    <lineage>
        <taxon>Eukaryota</taxon>
        <taxon>Metazoa</taxon>
        <taxon>Ecdysozoa</taxon>
        <taxon>Arthropoda</taxon>
        <taxon>Hexapoda</taxon>
        <taxon>Insecta</taxon>
        <taxon>Pterygota</taxon>
        <taxon>Neoptera</taxon>
        <taxon>Endopterygota</taxon>
        <taxon>Lepidoptera</taxon>
        <taxon>Glossata</taxon>
        <taxon>Ditrysia</taxon>
        <taxon>Noctuoidea</taxon>
        <taxon>Noctuidae</taxon>
        <taxon>Amphipyrinae</taxon>
        <taxon>Spodoptera</taxon>
    </lineage>
</organism>
<evidence type="ECO:0000256" key="1">
    <source>
        <dbReference type="SAM" id="Phobius"/>
    </source>
</evidence>
<dbReference type="EMBL" id="ODYU01008900">
    <property type="protein sequence ID" value="SOQ52888.1"/>
    <property type="molecule type" value="Genomic_DNA"/>
</dbReference>
<reference evidence="2" key="1">
    <citation type="submission" date="2016-07" db="EMBL/GenBank/DDBJ databases">
        <authorList>
            <person name="Bretaudeau A."/>
        </authorList>
    </citation>
    <scope>NUCLEOTIDE SEQUENCE</scope>
    <source>
        <strain evidence="2">Rice</strain>
        <tissue evidence="2">Whole body</tissue>
    </source>
</reference>
<evidence type="ECO:0000313" key="2">
    <source>
        <dbReference type="EMBL" id="SOQ52888.1"/>
    </source>
</evidence>
<dbReference type="AlphaFoldDB" id="A0A2H1WIJ7"/>
<sequence length="289" mass="32796">MGRFDRSDTTVSQKTDVKQCLRCLSEPLVFRVSMGGGDCFPSDPSGRLTAYSIKQNPFNRFSLLCLFDCFVLGLVISNWKRLRLRFPELLKKNGYPKHLDDFFTHSRIEPKMDVTSRLLSPKRKSNPNLNRYKVENVKVLRSSLLSGHCRPKASTRIEKVLSISHHACSIQVCDFKLIIRNYKPRFPYNDFLHRLGRGFDPFDPGLLSIKLDVVFSLNGSNQLAELAVIIRLVVWESHALQEFPGSTGVIPRLHRKPTCKNACVVCSGVSEVTRGPIIPLPNPRFSINP</sequence>
<proteinExistence type="predicted"/>
<name>A0A2H1WIJ7_SPOFR</name>
<keyword evidence="1" id="KW-0472">Membrane</keyword>
<keyword evidence="1" id="KW-1133">Transmembrane helix</keyword>
<keyword evidence="1" id="KW-0812">Transmembrane</keyword>
<accession>A0A2H1WIJ7</accession>
<gene>
    <name evidence="2" type="ORF">SFRICE_030722</name>
</gene>
<protein>
    <submittedName>
        <fullName evidence="2">SFRICE_030722</fullName>
    </submittedName>
</protein>
<feature type="transmembrane region" description="Helical" evidence="1">
    <location>
        <begin position="61"/>
        <end position="79"/>
    </location>
</feature>